<dbReference type="PROSITE" id="PS50222">
    <property type="entry name" value="EF_HAND_2"/>
    <property type="match status" value="1"/>
</dbReference>
<name>A0AAE1WC45_9LAMI</name>
<dbReference type="Pfam" id="PF13202">
    <property type="entry name" value="EF-hand_5"/>
    <property type="match status" value="1"/>
</dbReference>
<keyword evidence="1" id="KW-0106">Calcium</keyword>
<dbReference type="InterPro" id="IPR018247">
    <property type="entry name" value="EF_Hand_1_Ca_BS"/>
</dbReference>
<keyword evidence="4" id="KW-1185">Reference proteome</keyword>
<accession>A0AAE1WC45</accession>
<dbReference type="Gene3D" id="1.10.238.10">
    <property type="entry name" value="EF-hand"/>
    <property type="match status" value="1"/>
</dbReference>
<evidence type="ECO:0000259" key="2">
    <source>
        <dbReference type="PROSITE" id="PS50222"/>
    </source>
</evidence>
<evidence type="ECO:0000256" key="1">
    <source>
        <dbReference type="ARBA" id="ARBA00022837"/>
    </source>
</evidence>
<dbReference type="SMART" id="SM00054">
    <property type="entry name" value="EFh"/>
    <property type="match status" value="2"/>
</dbReference>
<organism evidence="3 4">
    <name type="scientific">Sesamum angolense</name>
    <dbReference type="NCBI Taxonomy" id="2727404"/>
    <lineage>
        <taxon>Eukaryota</taxon>
        <taxon>Viridiplantae</taxon>
        <taxon>Streptophyta</taxon>
        <taxon>Embryophyta</taxon>
        <taxon>Tracheophyta</taxon>
        <taxon>Spermatophyta</taxon>
        <taxon>Magnoliopsida</taxon>
        <taxon>eudicotyledons</taxon>
        <taxon>Gunneridae</taxon>
        <taxon>Pentapetalae</taxon>
        <taxon>asterids</taxon>
        <taxon>lamiids</taxon>
        <taxon>Lamiales</taxon>
        <taxon>Pedaliaceae</taxon>
        <taxon>Sesamum</taxon>
    </lineage>
</organism>
<proteinExistence type="predicted"/>
<dbReference type="InterPro" id="IPR002048">
    <property type="entry name" value="EF_hand_dom"/>
</dbReference>
<dbReference type="EMBL" id="JACGWL010000012">
    <property type="protein sequence ID" value="KAK4390567.1"/>
    <property type="molecule type" value="Genomic_DNA"/>
</dbReference>
<comment type="caution">
    <text evidence="3">The sequence shown here is derived from an EMBL/GenBank/DDBJ whole genome shotgun (WGS) entry which is preliminary data.</text>
</comment>
<sequence>MAIFASRAPTDKVEMSVQEFSKWLMQFDYDKDGKITMEELREAVRANRQWFTTWKAKHGLKLADKNRNGVIDDYEICNLVEFAEKHLGRKIISTY</sequence>
<evidence type="ECO:0000313" key="4">
    <source>
        <dbReference type="Proteomes" id="UP001289374"/>
    </source>
</evidence>
<gene>
    <name evidence="3" type="ORF">Sango_2120000</name>
</gene>
<feature type="domain" description="EF-hand" evidence="2">
    <location>
        <begin position="15"/>
        <end position="50"/>
    </location>
</feature>
<reference evidence="3" key="1">
    <citation type="submission" date="2020-06" db="EMBL/GenBank/DDBJ databases">
        <authorList>
            <person name="Li T."/>
            <person name="Hu X."/>
            <person name="Zhang T."/>
            <person name="Song X."/>
            <person name="Zhang H."/>
            <person name="Dai N."/>
            <person name="Sheng W."/>
            <person name="Hou X."/>
            <person name="Wei L."/>
        </authorList>
    </citation>
    <scope>NUCLEOTIDE SEQUENCE</scope>
    <source>
        <strain evidence="3">K16</strain>
        <tissue evidence="3">Leaf</tissue>
    </source>
</reference>
<dbReference type="PROSITE" id="PS00018">
    <property type="entry name" value="EF_HAND_1"/>
    <property type="match status" value="2"/>
</dbReference>
<dbReference type="SUPFAM" id="SSF47473">
    <property type="entry name" value="EF-hand"/>
    <property type="match status" value="1"/>
</dbReference>
<dbReference type="InterPro" id="IPR011992">
    <property type="entry name" value="EF-hand-dom_pair"/>
</dbReference>
<dbReference type="AlphaFoldDB" id="A0AAE1WC45"/>
<dbReference type="Proteomes" id="UP001289374">
    <property type="component" value="Unassembled WGS sequence"/>
</dbReference>
<dbReference type="GO" id="GO:0005509">
    <property type="term" value="F:calcium ion binding"/>
    <property type="evidence" value="ECO:0007669"/>
    <property type="project" value="InterPro"/>
</dbReference>
<reference evidence="3" key="2">
    <citation type="journal article" date="2024" name="Plant">
        <title>Genomic evolution and insights into agronomic trait innovations of Sesamum species.</title>
        <authorList>
            <person name="Miao H."/>
            <person name="Wang L."/>
            <person name="Qu L."/>
            <person name="Liu H."/>
            <person name="Sun Y."/>
            <person name="Le M."/>
            <person name="Wang Q."/>
            <person name="Wei S."/>
            <person name="Zheng Y."/>
            <person name="Lin W."/>
            <person name="Duan Y."/>
            <person name="Cao H."/>
            <person name="Xiong S."/>
            <person name="Wang X."/>
            <person name="Wei L."/>
            <person name="Li C."/>
            <person name="Ma Q."/>
            <person name="Ju M."/>
            <person name="Zhao R."/>
            <person name="Li G."/>
            <person name="Mu C."/>
            <person name="Tian Q."/>
            <person name="Mei H."/>
            <person name="Zhang T."/>
            <person name="Gao T."/>
            <person name="Zhang H."/>
        </authorList>
    </citation>
    <scope>NUCLEOTIDE SEQUENCE</scope>
    <source>
        <strain evidence="3">K16</strain>
    </source>
</reference>
<evidence type="ECO:0000313" key="3">
    <source>
        <dbReference type="EMBL" id="KAK4390567.1"/>
    </source>
</evidence>
<protein>
    <recommendedName>
        <fullName evidence="2">EF-hand domain-containing protein</fullName>
    </recommendedName>
</protein>